<evidence type="ECO:0000256" key="6">
    <source>
        <dbReference type="ARBA" id="ARBA00022781"/>
    </source>
</evidence>
<dbReference type="Pfam" id="PF00895">
    <property type="entry name" value="ATP-synt_8"/>
    <property type="match status" value="1"/>
</dbReference>
<dbReference type="GO" id="GO:0045259">
    <property type="term" value="C:proton-transporting ATP synthase complex"/>
    <property type="evidence" value="ECO:0007669"/>
    <property type="project" value="UniProtKB-KW"/>
</dbReference>
<feature type="transmembrane region" description="Helical" evidence="13">
    <location>
        <begin position="6"/>
        <end position="24"/>
    </location>
</feature>
<organism evidence="14">
    <name type="scientific">Quasipaa jiulongensis</name>
    <name type="common">Jiulong spiny frog</name>
    <dbReference type="NCBI Taxonomy" id="342816"/>
    <lineage>
        <taxon>Eukaryota</taxon>
        <taxon>Metazoa</taxon>
        <taxon>Chordata</taxon>
        <taxon>Craniata</taxon>
        <taxon>Vertebrata</taxon>
        <taxon>Euteleostomi</taxon>
        <taxon>Amphibia</taxon>
        <taxon>Batrachia</taxon>
        <taxon>Anura</taxon>
        <taxon>Neobatrachia</taxon>
        <taxon>Ranoidea</taxon>
        <taxon>Dicroglossidae</taxon>
        <taxon>Dicroglossinae</taxon>
        <taxon>Quasipaa</taxon>
    </lineage>
</organism>
<dbReference type="GO" id="GO:0015078">
    <property type="term" value="F:proton transmembrane transporter activity"/>
    <property type="evidence" value="ECO:0007669"/>
    <property type="project" value="InterPro"/>
</dbReference>
<keyword evidence="8 12" id="KW-0406">Ion transport</keyword>
<keyword evidence="11" id="KW-0066">ATP synthesis</keyword>
<dbReference type="GO" id="GO:0015986">
    <property type="term" value="P:proton motive force-driven ATP synthesis"/>
    <property type="evidence" value="ECO:0007669"/>
    <property type="project" value="InterPro"/>
</dbReference>
<dbReference type="PANTHER" id="PTHR39937:SF1">
    <property type="entry name" value="ATP SYNTHASE PROTEIN 8"/>
    <property type="match status" value="1"/>
</dbReference>
<geneLocation type="mitochondrion" evidence="14"/>
<evidence type="ECO:0000313" key="14">
    <source>
        <dbReference type="EMBL" id="AGU46612.1"/>
    </source>
</evidence>
<evidence type="ECO:0000256" key="2">
    <source>
        <dbReference type="ARBA" id="ARBA00008892"/>
    </source>
</evidence>
<evidence type="ECO:0000256" key="4">
    <source>
        <dbReference type="ARBA" id="ARBA00022547"/>
    </source>
</evidence>
<comment type="similarity">
    <text evidence="2 12">Belongs to the ATPase protein 8 family.</text>
</comment>
<evidence type="ECO:0000256" key="3">
    <source>
        <dbReference type="ARBA" id="ARBA00022448"/>
    </source>
</evidence>
<gene>
    <name evidence="14" type="primary">ATP8</name>
</gene>
<evidence type="ECO:0000256" key="5">
    <source>
        <dbReference type="ARBA" id="ARBA00022692"/>
    </source>
</evidence>
<sequence>MPQLLPSPWFFIFIFTWLIFISLGPQKILSHLFLNEPTFKFTNPAKYTWTWLW</sequence>
<keyword evidence="4 12" id="KW-0138">CF(0)</keyword>
<evidence type="ECO:0000256" key="9">
    <source>
        <dbReference type="ARBA" id="ARBA00023128"/>
    </source>
</evidence>
<evidence type="ECO:0000256" key="7">
    <source>
        <dbReference type="ARBA" id="ARBA00022989"/>
    </source>
</evidence>
<dbReference type="AlphaFoldDB" id="A0A140NRD7"/>
<protein>
    <recommendedName>
        <fullName evidence="12">ATP synthase complex subunit 8</fullName>
    </recommendedName>
</protein>
<keyword evidence="5 12" id="KW-0812">Transmembrane</keyword>
<dbReference type="EMBL" id="KF199149">
    <property type="protein sequence ID" value="AGU46612.1"/>
    <property type="molecule type" value="Genomic_DNA"/>
</dbReference>
<keyword evidence="9 12" id="KW-0496">Mitochondrion</keyword>
<dbReference type="PANTHER" id="PTHR39937">
    <property type="entry name" value="ATP SYNTHASE PROTEIN 8"/>
    <property type="match status" value="1"/>
</dbReference>
<evidence type="ECO:0000256" key="12">
    <source>
        <dbReference type="RuleBase" id="RU003661"/>
    </source>
</evidence>
<reference evidence="14" key="1">
    <citation type="submission" date="2013-06" db="EMBL/GenBank/DDBJ databases">
        <title>Complete mitochondrial DNA sequence of Nanorana taihangnica (Family Dicroglossidae) and unexpected diversity of mt gene arrangements in tribe Paini.</title>
        <authorList>
            <person name="Zhang J.-Y."/>
            <person name="Yu D.-N."/>
        </authorList>
    </citation>
    <scope>NUCLEOTIDE SEQUENCE</scope>
</reference>
<dbReference type="InterPro" id="IPR001421">
    <property type="entry name" value="ATP8_metazoa"/>
</dbReference>
<evidence type="ECO:0000256" key="10">
    <source>
        <dbReference type="ARBA" id="ARBA00023136"/>
    </source>
</evidence>
<keyword evidence="10 13" id="KW-0472">Membrane</keyword>
<comment type="subcellular location">
    <subcellularLocation>
        <location evidence="1 12">Mitochondrion membrane</location>
        <topology evidence="1 12">Single-pass membrane protein</topology>
    </subcellularLocation>
</comment>
<dbReference type="GO" id="GO:0031966">
    <property type="term" value="C:mitochondrial membrane"/>
    <property type="evidence" value="ECO:0007669"/>
    <property type="project" value="UniProtKB-SubCell"/>
</dbReference>
<accession>A0A140NRD7</accession>
<evidence type="ECO:0000256" key="8">
    <source>
        <dbReference type="ARBA" id="ARBA00023065"/>
    </source>
</evidence>
<keyword evidence="6 12" id="KW-0375">Hydrogen ion transport</keyword>
<name>A0A140NRD7_9NEOB</name>
<keyword evidence="3 12" id="KW-0813">Transport</keyword>
<evidence type="ECO:0000256" key="11">
    <source>
        <dbReference type="ARBA" id="ARBA00023310"/>
    </source>
</evidence>
<keyword evidence="7 13" id="KW-1133">Transmembrane helix</keyword>
<proteinExistence type="inferred from homology"/>
<evidence type="ECO:0000256" key="13">
    <source>
        <dbReference type="SAM" id="Phobius"/>
    </source>
</evidence>
<dbReference type="InterPro" id="IPR050635">
    <property type="entry name" value="ATPase_protein_8"/>
</dbReference>
<evidence type="ECO:0000256" key="1">
    <source>
        <dbReference type="ARBA" id="ARBA00004304"/>
    </source>
</evidence>